<dbReference type="AlphaFoldDB" id="A0A9P4JCE0"/>
<feature type="domain" description="Ubiquitin-like" evidence="2">
    <location>
        <begin position="433"/>
        <end position="514"/>
    </location>
</feature>
<feature type="compositionally biased region" description="Basic and acidic residues" evidence="1">
    <location>
        <begin position="112"/>
        <end position="150"/>
    </location>
</feature>
<feature type="compositionally biased region" description="Basic and acidic residues" evidence="1">
    <location>
        <begin position="1"/>
        <end position="19"/>
    </location>
</feature>
<feature type="region of interest" description="Disordered" evidence="1">
    <location>
        <begin position="528"/>
        <end position="620"/>
    </location>
</feature>
<dbReference type="Proteomes" id="UP000799439">
    <property type="component" value="Unassembled WGS sequence"/>
</dbReference>
<feature type="compositionally biased region" description="Basic residues" evidence="1">
    <location>
        <begin position="598"/>
        <end position="607"/>
    </location>
</feature>
<dbReference type="Gene3D" id="3.40.50.300">
    <property type="entry name" value="P-loop containing nucleotide triphosphate hydrolases"/>
    <property type="match status" value="1"/>
</dbReference>
<dbReference type="SUPFAM" id="SSF81995">
    <property type="entry name" value="beta-sandwich domain of Sec23/24"/>
    <property type="match status" value="1"/>
</dbReference>
<feature type="compositionally biased region" description="Pro residues" evidence="1">
    <location>
        <begin position="573"/>
        <end position="587"/>
    </location>
</feature>
<sequence>MDRRSDGHPPRSSFSDHSRPLYRHVRAPTDFDERDEHAISTSSSSSPSSGDFIGPDESASAPRGDHHSQISLRPPPGDRSRAPSHASRPRPHHLHIPQGHRPNSHQGSFRAASRERVRIRETIVDPPYHRSGNDTRRHTSGSRERSRERSSSSGSSMSGSDSTSSYGEPGPRSRGFHYDHHQYPHHTPYPQHHGPPPGPHHGPPPQAYSHYELTRMPPPMDHYDRYGRRDYYGEYPPDFPPDYRRQPPPRPLNYPETRPYQAPDLMPAAYYANHHHYPPPPQPQIPMQPVAYISTPSPAPKSPAPPPENPELKALEARYKELLDAQTRAEEHRKLAEMNAAREEKIRIEAEIKAIEKYQAAQAEDKRRKDEIAAAENAAKEKSEKAADEKAKKVKEETEKKAAEEKKKFDEMEKKKKELEEEVKKVKGDPDEKKPPIRMKDAVLDRRFDFPWKMGKNWNSTMKLLEQAFEAFPDLHARILENRFELAGPDKQIILPSVWETTVQPGWEVSILMANEDPMVGLPHGVGGMTLDDHGHKHGKKKKKSSSKSKHKEKRREFDIVDPMPHFHGGGVPLPPGALPFPPPPGAILPDLEEDERHRKKKKHKEKKMFIFGGTGKRRS</sequence>
<feature type="compositionally biased region" description="Basic residues" evidence="1">
    <location>
        <begin position="536"/>
        <end position="554"/>
    </location>
</feature>
<keyword evidence="4" id="KW-1185">Reference proteome</keyword>
<protein>
    <recommendedName>
        <fullName evidence="2">Ubiquitin-like domain-containing protein</fullName>
    </recommendedName>
</protein>
<evidence type="ECO:0000313" key="3">
    <source>
        <dbReference type="EMBL" id="KAF2157517.1"/>
    </source>
</evidence>
<accession>A0A9P4JCE0</accession>
<evidence type="ECO:0000256" key="1">
    <source>
        <dbReference type="SAM" id="MobiDB-lite"/>
    </source>
</evidence>
<proteinExistence type="predicted"/>
<feature type="compositionally biased region" description="Low complexity" evidence="1">
    <location>
        <begin position="40"/>
        <end position="49"/>
    </location>
</feature>
<feature type="compositionally biased region" description="Basic and acidic residues" evidence="1">
    <location>
        <begin position="221"/>
        <end position="232"/>
    </location>
</feature>
<feature type="compositionally biased region" description="Low complexity" evidence="1">
    <location>
        <begin position="151"/>
        <end position="165"/>
    </location>
</feature>
<evidence type="ECO:0000313" key="4">
    <source>
        <dbReference type="Proteomes" id="UP000799439"/>
    </source>
</evidence>
<dbReference type="Pfam" id="PF22893">
    <property type="entry name" value="ULD_2"/>
    <property type="match status" value="1"/>
</dbReference>
<feature type="compositionally biased region" description="Basic and acidic residues" evidence="1">
    <location>
        <begin position="27"/>
        <end position="38"/>
    </location>
</feature>
<comment type="caution">
    <text evidence="3">The sequence shown here is derived from an EMBL/GenBank/DDBJ whole genome shotgun (WGS) entry which is preliminary data.</text>
</comment>
<feature type="region of interest" description="Disordered" evidence="1">
    <location>
        <begin position="1"/>
        <end position="261"/>
    </location>
</feature>
<organism evidence="3 4">
    <name type="scientific">Myriangium duriaei CBS 260.36</name>
    <dbReference type="NCBI Taxonomy" id="1168546"/>
    <lineage>
        <taxon>Eukaryota</taxon>
        <taxon>Fungi</taxon>
        <taxon>Dikarya</taxon>
        <taxon>Ascomycota</taxon>
        <taxon>Pezizomycotina</taxon>
        <taxon>Dothideomycetes</taxon>
        <taxon>Dothideomycetidae</taxon>
        <taxon>Myriangiales</taxon>
        <taxon>Myriangiaceae</taxon>
        <taxon>Myriangium</taxon>
    </lineage>
</organism>
<name>A0A9P4JCE0_9PEZI</name>
<dbReference type="OrthoDB" id="3045089at2759"/>
<dbReference type="InterPro" id="IPR027417">
    <property type="entry name" value="P-loop_NTPase"/>
</dbReference>
<feature type="compositionally biased region" description="Pro residues" evidence="1">
    <location>
        <begin position="193"/>
        <end position="206"/>
    </location>
</feature>
<reference evidence="3" key="1">
    <citation type="journal article" date="2020" name="Stud. Mycol.">
        <title>101 Dothideomycetes genomes: a test case for predicting lifestyles and emergence of pathogens.</title>
        <authorList>
            <person name="Haridas S."/>
            <person name="Albert R."/>
            <person name="Binder M."/>
            <person name="Bloem J."/>
            <person name="Labutti K."/>
            <person name="Salamov A."/>
            <person name="Andreopoulos B."/>
            <person name="Baker S."/>
            <person name="Barry K."/>
            <person name="Bills G."/>
            <person name="Bluhm B."/>
            <person name="Cannon C."/>
            <person name="Castanera R."/>
            <person name="Culley D."/>
            <person name="Daum C."/>
            <person name="Ezra D."/>
            <person name="Gonzalez J."/>
            <person name="Henrissat B."/>
            <person name="Kuo A."/>
            <person name="Liang C."/>
            <person name="Lipzen A."/>
            <person name="Lutzoni F."/>
            <person name="Magnuson J."/>
            <person name="Mondo S."/>
            <person name="Nolan M."/>
            <person name="Ohm R."/>
            <person name="Pangilinan J."/>
            <person name="Park H.-J."/>
            <person name="Ramirez L."/>
            <person name="Alfaro M."/>
            <person name="Sun H."/>
            <person name="Tritt A."/>
            <person name="Yoshinaga Y."/>
            <person name="Zwiers L.-H."/>
            <person name="Turgeon B."/>
            <person name="Goodwin S."/>
            <person name="Spatafora J."/>
            <person name="Crous P."/>
            <person name="Grigoriev I."/>
        </authorList>
    </citation>
    <scope>NUCLEOTIDE SEQUENCE</scope>
    <source>
        <strain evidence="3">CBS 260.36</strain>
    </source>
</reference>
<dbReference type="InterPro" id="IPR054464">
    <property type="entry name" value="ULD_fung"/>
</dbReference>
<dbReference type="EMBL" id="ML996081">
    <property type="protein sequence ID" value="KAF2157517.1"/>
    <property type="molecule type" value="Genomic_DNA"/>
</dbReference>
<gene>
    <name evidence="3" type="ORF">K461DRAFT_264409</name>
</gene>
<feature type="region of interest" description="Disordered" evidence="1">
    <location>
        <begin position="375"/>
        <end position="436"/>
    </location>
</feature>
<evidence type="ECO:0000259" key="2">
    <source>
        <dbReference type="Pfam" id="PF22893"/>
    </source>
</evidence>